<gene>
    <name evidence="1" type="ORF">COO91_09674</name>
</gene>
<dbReference type="Proteomes" id="UP000232003">
    <property type="component" value="Plasmid pNFSY05"/>
</dbReference>
<evidence type="ECO:0000313" key="1">
    <source>
        <dbReference type="EMBL" id="AUB43493.1"/>
    </source>
</evidence>
<dbReference type="InterPro" id="IPR013320">
    <property type="entry name" value="ConA-like_dom_sf"/>
</dbReference>
<proteinExistence type="predicted"/>
<organism evidence="1 2">
    <name type="scientific">Nostoc flagelliforme CCNUN1</name>
    <dbReference type="NCBI Taxonomy" id="2038116"/>
    <lineage>
        <taxon>Bacteria</taxon>
        <taxon>Bacillati</taxon>
        <taxon>Cyanobacteriota</taxon>
        <taxon>Cyanophyceae</taxon>
        <taxon>Nostocales</taxon>
        <taxon>Nostocaceae</taxon>
        <taxon>Nostoc</taxon>
    </lineage>
</organism>
<name>A0A2K8T7C6_9NOSO</name>
<dbReference type="Gene3D" id="2.60.120.200">
    <property type="match status" value="1"/>
</dbReference>
<evidence type="ECO:0000313" key="2">
    <source>
        <dbReference type="Proteomes" id="UP000232003"/>
    </source>
</evidence>
<dbReference type="Pfam" id="PF13385">
    <property type="entry name" value="Laminin_G_3"/>
    <property type="match status" value="1"/>
</dbReference>
<reference evidence="1 2" key="1">
    <citation type="submission" date="2017-11" db="EMBL/GenBank/DDBJ databases">
        <title>Complete genome of a free-living desiccation-tolerant cyanobacterium and its photosynthetic adaptation to extreme terrestrial habitat.</title>
        <authorList>
            <person name="Shang J."/>
        </authorList>
    </citation>
    <scope>NUCLEOTIDE SEQUENCE [LARGE SCALE GENOMIC DNA]</scope>
    <source>
        <strain evidence="1 2">CCNUN1</strain>
        <plasmid evidence="2">pnfsy05</plasmid>
    </source>
</reference>
<dbReference type="EMBL" id="CP024790">
    <property type="protein sequence ID" value="AUB43493.1"/>
    <property type="molecule type" value="Genomic_DNA"/>
</dbReference>
<dbReference type="SUPFAM" id="SSF49899">
    <property type="entry name" value="Concanavalin A-like lectins/glucanases"/>
    <property type="match status" value="1"/>
</dbReference>
<keyword evidence="1" id="KW-0614">Plasmid</keyword>
<geneLocation type="plasmid" evidence="2">
    <name>pnfsy05</name>
</geneLocation>
<accession>A0A2K8T7C6</accession>
<protein>
    <submittedName>
        <fullName evidence="1">Autotransporter translocation and assembly factor TamB</fullName>
    </submittedName>
</protein>
<sequence>MSSFFDVRKKDSTGNRFQINEMASPEIDLNSPAQEDTPTDYLVVYSEQTNPEQPGVVMVNWTEFPVNRGQTPTLRFTNSESNFDPITVSNTKVLRSATKIPLEQLNAADLPPTTEGFVAVPSANGSVAPGQTTSTVPLTNIPVTGTPLLDGIVSFNGTSDFLEIPKNENLNFGTGDLSISAWVKTTSTSGIEVILDKRVETTGPVQGYSLSNYFGSLLLQLADGVGNQFTNYVSNISIADGNWHHVAVTVDRDHWMAVVGILME</sequence>
<keyword evidence="2" id="KW-1185">Reference proteome</keyword>
<dbReference type="KEGG" id="nfl:COO91_09674"/>
<dbReference type="AlphaFoldDB" id="A0A2K8T7C6"/>